<dbReference type="SMART" id="SM00054">
    <property type="entry name" value="EFh"/>
    <property type="match status" value="3"/>
</dbReference>
<dbReference type="InterPro" id="IPR051426">
    <property type="entry name" value="Peflin/Sorcin_CaBP"/>
</dbReference>
<keyword evidence="9" id="KW-1185">Reference proteome</keyword>
<sequence>MAYNSSYNPDALPAHAEPEQAAALLSGYDSRQQGSGRPDQSYQQGPPSYGKPQPALPRQQQQGGYGGGDGGYGRGQGRGRGGGGGYNEGPDDPSRRYNQGVMSPPPHNYGPPPAGTHNRPPLDSRPPRTPAPSRGSDPNLFPLFKAVDKAGNGQLTENELRAALVNGDYTSFDPHTVRMMIRMFDTDRSGTIGFDEFCGLWGFLSAWRSLFDRFDEDSSGNISYDEYTKALIAFGYRLSPKFVQLLFKSYDKRSE</sequence>
<accession>A0A9P8RT67</accession>
<keyword evidence="5" id="KW-0106">Calcium</keyword>
<protein>
    <recommendedName>
        <fullName evidence="7">EF-hand domain-containing protein</fullName>
    </recommendedName>
</protein>
<dbReference type="PANTHER" id="PTHR46212:SF3">
    <property type="entry name" value="GH27120P"/>
    <property type="match status" value="1"/>
</dbReference>
<dbReference type="InterPro" id="IPR018247">
    <property type="entry name" value="EF_Hand_1_Ca_BS"/>
</dbReference>
<dbReference type="Pfam" id="PF13202">
    <property type="entry name" value="EF-hand_5"/>
    <property type="match status" value="1"/>
</dbReference>
<evidence type="ECO:0000313" key="8">
    <source>
        <dbReference type="EMBL" id="KAH0565770.1"/>
    </source>
</evidence>
<evidence type="ECO:0000256" key="3">
    <source>
        <dbReference type="ARBA" id="ARBA00022723"/>
    </source>
</evidence>
<evidence type="ECO:0000256" key="6">
    <source>
        <dbReference type="SAM" id="MobiDB-lite"/>
    </source>
</evidence>
<dbReference type="GO" id="GO:0005737">
    <property type="term" value="C:cytoplasm"/>
    <property type="evidence" value="ECO:0007669"/>
    <property type="project" value="UniProtKB-SubCell"/>
</dbReference>
<feature type="compositionally biased region" description="Polar residues" evidence="6">
    <location>
        <begin position="29"/>
        <end position="46"/>
    </location>
</feature>
<feature type="compositionally biased region" description="Gly residues" evidence="6">
    <location>
        <begin position="63"/>
        <end position="87"/>
    </location>
</feature>
<keyword evidence="4" id="KW-0677">Repeat</keyword>
<evidence type="ECO:0000256" key="2">
    <source>
        <dbReference type="ARBA" id="ARBA00022490"/>
    </source>
</evidence>
<feature type="region of interest" description="Disordered" evidence="6">
    <location>
        <begin position="1"/>
        <end position="141"/>
    </location>
</feature>
<name>A0A9P8RT67_9PEZI</name>
<dbReference type="InterPro" id="IPR011992">
    <property type="entry name" value="EF-hand-dom_pair"/>
</dbReference>
<feature type="domain" description="EF-hand" evidence="7">
    <location>
        <begin position="202"/>
        <end position="237"/>
    </location>
</feature>
<dbReference type="PROSITE" id="PS50222">
    <property type="entry name" value="EF_HAND_2"/>
    <property type="match status" value="2"/>
</dbReference>
<organism evidence="8 9">
    <name type="scientific">Trichoglossum hirsutum</name>
    <dbReference type="NCBI Taxonomy" id="265104"/>
    <lineage>
        <taxon>Eukaryota</taxon>
        <taxon>Fungi</taxon>
        <taxon>Dikarya</taxon>
        <taxon>Ascomycota</taxon>
        <taxon>Pezizomycotina</taxon>
        <taxon>Geoglossomycetes</taxon>
        <taxon>Geoglossales</taxon>
        <taxon>Geoglossaceae</taxon>
        <taxon>Trichoglossum</taxon>
    </lineage>
</organism>
<dbReference type="SUPFAM" id="SSF47473">
    <property type="entry name" value="EF-hand"/>
    <property type="match status" value="1"/>
</dbReference>
<dbReference type="Proteomes" id="UP000750711">
    <property type="component" value="Unassembled WGS sequence"/>
</dbReference>
<feature type="domain" description="EF-hand" evidence="7">
    <location>
        <begin position="143"/>
        <end position="170"/>
    </location>
</feature>
<dbReference type="Gene3D" id="1.10.238.10">
    <property type="entry name" value="EF-hand"/>
    <property type="match status" value="1"/>
</dbReference>
<comment type="caution">
    <text evidence="8">The sequence shown here is derived from an EMBL/GenBank/DDBJ whole genome shotgun (WGS) entry which is preliminary data.</text>
</comment>
<feature type="compositionally biased region" description="Pro residues" evidence="6">
    <location>
        <begin position="103"/>
        <end position="114"/>
    </location>
</feature>
<evidence type="ECO:0000259" key="7">
    <source>
        <dbReference type="PROSITE" id="PS50222"/>
    </source>
</evidence>
<evidence type="ECO:0000256" key="4">
    <source>
        <dbReference type="ARBA" id="ARBA00022737"/>
    </source>
</evidence>
<comment type="subcellular location">
    <subcellularLocation>
        <location evidence="1">Cytoplasm</location>
    </subcellularLocation>
</comment>
<evidence type="ECO:0000256" key="5">
    <source>
        <dbReference type="ARBA" id="ARBA00022837"/>
    </source>
</evidence>
<dbReference type="InterPro" id="IPR002048">
    <property type="entry name" value="EF_hand_dom"/>
</dbReference>
<evidence type="ECO:0000256" key="1">
    <source>
        <dbReference type="ARBA" id="ARBA00004496"/>
    </source>
</evidence>
<dbReference type="PANTHER" id="PTHR46212">
    <property type="entry name" value="PEFLIN"/>
    <property type="match status" value="1"/>
</dbReference>
<dbReference type="PROSITE" id="PS00018">
    <property type="entry name" value="EF_HAND_1"/>
    <property type="match status" value="1"/>
</dbReference>
<gene>
    <name evidence="8" type="ORF">GP486_000840</name>
</gene>
<dbReference type="GO" id="GO:0048306">
    <property type="term" value="F:calcium-dependent protein binding"/>
    <property type="evidence" value="ECO:0007669"/>
    <property type="project" value="UniProtKB-ARBA"/>
</dbReference>
<evidence type="ECO:0000313" key="9">
    <source>
        <dbReference type="Proteomes" id="UP000750711"/>
    </source>
</evidence>
<dbReference type="Pfam" id="PF13499">
    <property type="entry name" value="EF-hand_7"/>
    <property type="match status" value="1"/>
</dbReference>
<proteinExistence type="predicted"/>
<dbReference type="GO" id="GO:0005509">
    <property type="term" value="F:calcium ion binding"/>
    <property type="evidence" value="ECO:0007669"/>
    <property type="project" value="InterPro"/>
</dbReference>
<keyword evidence="3" id="KW-0479">Metal-binding</keyword>
<keyword evidence="2" id="KW-0963">Cytoplasm</keyword>
<dbReference type="CDD" id="cd16180">
    <property type="entry name" value="EFh_PEF_Group_I"/>
    <property type="match status" value="1"/>
</dbReference>
<dbReference type="AlphaFoldDB" id="A0A9P8RT67"/>
<reference evidence="8" key="1">
    <citation type="submission" date="2021-03" db="EMBL/GenBank/DDBJ databases">
        <title>Comparative genomics and phylogenomic investigation of the class Geoglossomycetes provide insights into ecological specialization and systematics.</title>
        <authorList>
            <person name="Melie T."/>
            <person name="Pirro S."/>
            <person name="Miller A.N."/>
            <person name="Quandt A."/>
        </authorList>
    </citation>
    <scope>NUCLEOTIDE SEQUENCE</scope>
    <source>
        <strain evidence="8">CAQ_001_2017</strain>
    </source>
</reference>
<dbReference type="EMBL" id="JAGHQM010000062">
    <property type="protein sequence ID" value="KAH0565770.1"/>
    <property type="molecule type" value="Genomic_DNA"/>
</dbReference>